<protein>
    <submittedName>
        <fullName evidence="1">Uncharacterized protein</fullName>
    </submittedName>
</protein>
<comment type="caution">
    <text evidence="1">The sequence shown here is derived from an EMBL/GenBank/DDBJ whole genome shotgun (WGS) entry which is preliminary data.</text>
</comment>
<gene>
    <name evidence="1" type="ORF">BpHYR1_018946</name>
</gene>
<keyword evidence="2" id="KW-1185">Reference proteome</keyword>
<dbReference type="AlphaFoldDB" id="A0A3M7PVH5"/>
<evidence type="ECO:0000313" key="1">
    <source>
        <dbReference type="EMBL" id="RNA02755.1"/>
    </source>
</evidence>
<proteinExistence type="predicted"/>
<reference evidence="1 2" key="1">
    <citation type="journal article" date="2018" name="Sci. Rep.">
        <title>Genomic signatures of local adaptation to the degree of environmental predictability in rotifers.</title>
        <authorList>
            <person name="Franch-Gras L."/>
            <person name="Hahn C."/>
            <person name="Garcia-Roger E.M."/>
            <person name="Carmona M.J."/>
            <person name="Serra M."/>
            <person name="Gomez A."/>
        </authorList>
    </citation>
    <scope>NUCLEOTIDE SEQUENCE [LARGE SCALE GENOMIC DNA]</scope>
    <source>
        <strain evidence="1">HYR1</strain>
    </source>
</reference>
<dbReference type="Proteomes" id="UP000276133">
    <property type="component" value="Unassembled WGS sequence"/>
</dbReference>
<organism evidence="1 2">
    <name type="scientific">Brachionus plicatilis</name>
    <name type="common">Marine rotifer</name>
    <name type="synonym">Brachionus muelleri</name>
    <dbReference type="NCBI Taxonomy" id="10195"/>
    <lineage>
        <taxon>Eukaryota</taxon>
        <taxon>Metazoa</taxon>
        <taxon>Spiralia</taxon>
        <taxon>Gnathifera</taxon>
        <taxon>Rotifera</taxon>
        <taxon>Eurotatoria</taxon>
        <taxon>Monogononta</taxon>
        <taxon>Pseudotrocha</taxon>
        <taxon>Ploima</taxon>
        <taxon>Brachionidae</taxon>
        <taxon>Brachionus</taxon>
    </lineage>
</organism>
<sequence>MNNRNQTIVAFNCYFGDMIWVHRTNELLKLLTEIKIKILINSLKYLSYCLSIQFGRLSLPHLHMNPHVFVKNLKCKRGIY</sequence>
<dbReference type="EMBL" id="REGN01008766">
    <property type="protein sequence ID" value="RNA02755.1"/>
    <property type="molecule type" value="Genomic_DNA"/>
</dbReference>
<accession>A0A3M7PVH5</accession>
<evidence type="ECO:0000313" key="2">
    <source>
        <dbReference type="Proteomes" id="UP000276133"/>
    </source>
</evidence>
<name>A0A3M7PVH5_BRAPC</name>